<name>A0ABS3HSA3_9ENTE</name>
<dbReference type="Proteomes" id="UP000664857">
    <property type="component" value="Unassembled WGS sequence"/>
</dbReference>
<accession>A0ABS3HSA3</accession>
<gene>
    <name evidence="1" type="ORF">DOK76_06130</name>
</gene>
<protein>
    <submittedName>
        <fullName evidence="1">DNA topology modulation protein</fullName>
    </submittedName>
</protein>
<dbReference type="Gene3D" id="3.40.50.300">
    <property type="entry name" value="P-loop containing nucleotide triphosphate hydrolases"/>
    <property type="match status" value="1"/>
</dbReference>
<dbReference type="InterPro" id="IPR027417">
    <property type="entry name" value="P-loop_NTPase"/>
</dbReference>
<dbReference type="SUPFAM" id="SSF52540">
    <property type="entry name" value="P-loop containing nucleoside triphosphate hydrolases"/>
    <property type="match status" value="1"/>
</dbReference>
<keyword evidence="2" id="KW-1185">Reference proteome</keyword>
<evidence type="ECO:0000313" key="1">
    <source>
        <dbReference type="EMBL" id="MBO0476641.1"/>
    </source>
</evidence>
<proteinExistence type="predicted"/>
<evidence type="ECO:0000313" key="2">
    <source>
        <dbReference type="Proteomes" id="UP000664857"/>
    </source>
</evidence>
<reference evidence="1 2" key="1">
    <citation type="submission" date="2021-03" db="EMBL/GenBank/DDBJ databases">
        <title>Enterococcal diversity collection.</title>
        <authorList>
            <person name="Gilmore M.S."/>
            <person name="Schwartzman J."/>
            <person name="Van Tyne D."/>
            <person name="Martin M."/>
            <person name="Earl A.M."/>
            <person name="Manson A.L."/>
            <person name="Straub T."/>
            <person name="Salamzade R."/>
            <person name="Saavedra J."/>
            <person name="Lebreton F."/>
            <person name="Prichula J."/>
            <person name="Schaufler K."/>
            <person name="Gaca A."/>
            <person name="Sgardioli B."/>
            <person name="Wagenaar J."/>
            <person name="Strong T."/>
        </authorList>
    </citation>
    <scope>NUCLEOTIDE SEQUENCE [LARGE SCALE GENOMIC DNA]</scope>
    <source>
        <strain evidence="1 2">DIV0080</strain>
    </source>
</reference>
<comment type="caution">
    <text evidence="1">The sequence shown here is derived from an EMBL/GenBank/DDBJ whole genome shotgun (WGS) entry which is preliminary data.</text>
</comment>
<organism evidence="1 2">
    <name type="scientific">Candidatus Vagococcus giribetii</name>
    <dbReference type="NCBI Taxonomy" id="2230876"/>
    <lineage>
        <taxon>Bacteria</taxon>
        <taxon>Bacillati</taxon>
        <taxon>Bacillota</taxon>
        <taxon>Bacilli</taxon>
        <taxon>Lactobacillales</taxon>
        <taxon>Enterococcaceae</taxon>
        <taxon>Vagococcus</taxon>
    </lineage>
</organism>
<dbReference type="InterPro" id="IPR052922">
    <property type="entry name" value="Cytidylate_Kinase-2"/>
</dbReference>
<dbReference type="NCBIfam" id="NF005994">
    <property type="entry name" value="PRK08118.1"/>
    <property type="match status" value="1"/>
</dbReference>
<dbReference type="EMBL" id="JAFLVX010000016">
    <property type="protein sequence ID" value="MBO0476641.1"/>
    <property type="molecule type" value="Genomic_DNA"/>
</dbReference>
<sequence>MEKLILIGSAGAGKSTLSKQLATLLSLDLYHLDKLFWQPNWVLSDKDKQINIQQEIFKQPSWIIDGNYGDTLDLRINEADTIIFLDLPRRVCIYRALKRVVTNYGKTRPDMGDGCPERFDFSFIKWIWHFKNKQRVAIIHTLSQIPPTKTVIRLTSKKEVEQFLLSLSEKNI</sequence>
<dbReference type="PANTHER" id="PTHR37816">
    <property type="entry name" value="YALI0E33011P"/>
    <property type="match status" value="1"/>
</dbReference>
<dbReference type="RefSeq" id="WP_206965830.1">
    <property type="nucleotide sequence ID" value="NZ_JAFLVX010000016.1"/>
</dbReference>
<dbReference type="PANTHER" id="PTHR37816:SF3">
    <property type="entry name" value="MODULATES DNA TOPOLOGY"/>
    <property type="match status" value="1"/>
</dbReference>